<feature type="compositionally biased region" description="Low complexity" evidence="1">
    <location>
        <begin position="187"/>
        <end position="199"/>
    </location>
</feature>
<dbReference type="AlphaFoldDB" id="A0AAD4N842"/>
<feature type="region of interest" description="Disordered" evidence="1">
    <location>
        <begin position="164"/>
        <end position="221"/>
    </location>
</feature>
<feature type="compositionally biased region" description="Polar residues" evidence="1">
    <location>
        <begin position="164"/>
        <end position="186"/>
    </location>
</feature>
<accession>A0AAD4N842</accession>
<sequence length="1174" mass="133954">MDRNTEIHPQQQYQQQVYRPVTMPYFSGQLVGDTFEVPSDLVIENKNVQHYQQYHQNPNQQIYYTREVHYPPSEPTHQYSYSRQEFTHGGQVPTQQTQFSTSGKQFPGHIDIPVSRTQQQPTRPAYPDLQNKSAILDEIQAIESGHADESVYRQEIPIGNFNKLSVSETQPPTAQTEHWVHEQTNAQRQIQQSSSPSRQLYQSYPDSYQQYGGGDYPYEQDRFETNFSTQHGNRPEDVAQAPYEQYQYRPYQQHVQGQHFQHITTEDTGWGKSGPYDGAIPSGPPPVFTTGPQVSPPVTYRTAAQMRRAESEKARRHHSPVEGASERGYLFGGMDFIDHSDQPVSTNPQDYELSGSEHRSRRATTGSPGPPRRPGDYYGLDYTVFIPGEQPPPAGDEASYKGYKAQKPRKHWHFSADPQATMLNNFEVEVVEGVDPVRLVGDTLSNQKVPVERELTEEEKNNFCTTYAPPSGFKPDHRTVRPEPKSPEPICFSLSVNKQLATDTSSTPGSQQQTCLPNRGPHAPLSGHNSSWYATGNKEVNIESLLSDAAIRRRRAQSAPPAWTASSKSKHQAWLFNRVVDPRLRRPQIMRNEPNWARNVHQRRYAWENNTRSADSRLYLPSWAKVPPQQPPPWANRANTTHNKWQTAADRGYIGSGNYNTGYNYTVNDSTGGEQQEPQEVPTKTIYYNQPLPQHQKTQAVRNQQNQQQEQTLAADHLNGQQTKQPDEIEVQVEPQEESQQPSHLSIKQHQQQQTIFAPKQAHSTQKNDQAQIRPQQQQQKFVQQQQAPSRNLQQQTQINQQKYQQQFQQPSDQQWQQHTGAVTQTTYHHQELQQQQHPQIIYEQSQTNRYPQQSAAPQSKSQHYGQAQLQPQSPTKQQVQNVQINAQSQNRVGRQPAQPGHYFRNQLNQPLSNTRPGTIKSAGATSAGNAPESKGVTHQESNPQPHESQRQVIRPSDDYDINVKGETNYGGQPHGGDRQPNLIQYQQQDTRHGQPNQSQHPHQPQQYYSSVQQQYYSPQPQRRALPQPTQHQNIATTRQQQRESWFTGQPAPIGHQPANNVQQQSQQNPQYQIRAEMSENLPPGQLSYSYTNTSGNFPDKGHGYVNYSREVSTATNPGGQEWQLLKQQESRVLDEPIAEEPGMMARHITTKFYKKKTVTDSGNISNPQTSQKP</sequence>
<proteinExistence type="predicted"/>
<evidence type="ECO:0000313" key="2">
    <source>
        <dbReference type="EMBL" id="KAI1715692.1"/>
    </source>
</evidence>
<feature type="compositionally biased region" description="Polar residues" evidence="1">
    <location>
        <begin position="1160"/>
        <end position="1174"/>
    </location>
</feature>
<feature type="region of interest" description="Disordered" evidence="1">
    <location>
        <begin position="730"/>
        <end position="1070"/>
    </location>
</feature>
<feature type="compositionally biased region" description="Polar residues" evidence="1">
    <location>
        <begin position="200"/>
        <end position="210"/>
    </location>
</feature>
<feature type="compositionally biased region" description="Low complexity" evidence="1">
    <location>
        <begin position="995"/>
        <end position="1022"/>
    </location>
</feature>
<dbReference type="Proteomes" id="UP001201812">
    <property type="component" value="Unassembled WGS sequence"/>
</dbReference>
<protein>
    <submittedName>
        <fullName evidence="2">CBR-PQN-22 protein</fullName>
    </submittedName>
</protein>
<feature type="compositionally biased region" description="Polar residues" evidence="1">
    <location>
        <begin position="937"/>
        <end position="947"/>
    </location>
</feature>
<feature type="compositionally biased region" description="Polar residues" evidence="1">
    <location>
        <begin position="744"/>
        <end position="769"/>
    </location>
</feature>
<evidence type="ECO:0000313" key="3">
    <source>
        <dbReference type="Proteomes" id="UP001201812"/>
    </source>
</evidence>
<feature type="region of interest" description="Disordered" evidence="1">
    <location>
        <begin position="1155"/>
        <end position="1174"/>
    </location>
</feature>
<feature type="compositionally biased region" description="Low complexity" evidence="1">
    <location>
        <begin position="1057"/>
        <end position="1070"/>
    </location>
</feature>
<feature type="region of interest" description="Disordered" evidence="1">
    <location>
        <begin position="337"/>
        <end position="375"/>
    </location>
</feature>
<feature type="compositionally biased region" description="Basic and acidic residues" evidence="1">
    <location>
        <begin position="474"/>
        <end position="486"/>
    </location>
</feature>
<name>A0AAD4N842_9BILA</name>
<evidence type="ECO:0000256" key="1">
    <source>
        <dbReference type="SAM" id="MobiDB-lite"/>
    </source>
</evidence>
<feature type="compositionally biased region" description="Low complexity" evidence="1">
    <location>
        <begin position="770"/>
        <end position="863"/>
    </location>
</feature>
<feature type="compositionally biased region" description="Polar residues" evidence="1">
    <location>
        <begin position="1028"/>
        <end position="1048"/>
    </location>
</feature>
<dbReference type="EMBL" id="JAKKPZ010000011">
    <property type="protein sequence ID" value="KAI1715692.1"/>
    <property type="molecule type" value="Genomic_DNA"/>
</dbReference>
<organism evidence="2 3">
    <name type="scientific">Ditylenchus destructor</name>
    <dbReference type="NCBI Taxonomy" id="166010"/>
    <lineage>
        <taxon>Eukaryota</taxon>
        <taxon>Metazoa</taxon>
        <taxon>Ecdysozoa</taxon>
        <taxon>Nematoda</taxon>
        <taxon>Chromadorea</taxon>
        <taxon>Rhabditida</taxon>
        <taxon>Tylenchina</taxon>
        <taxon>Tylenchomorpha</taxon>
        <taxon>Sphaerularioidea</taxon>
        <taxon>Anguinidae</taxon>
        <taxon>Anguininae</taxon>
        <taxon>Ditylenchus</taxon>
    </lineage>
</organism>
<keyword evidence="3" id="KW-1185">Reference proteome</keyword>
<feature type="region of interest" description="Disordered" evidence="1">
    <location>
        <begin position="463"/>
        <end position="490"/>
    </location>
</feature>
<comment type="caution">
    <text evidence="2">The sequence shown here is derived from an EMBL/GenBank/DDBJ whole genome shotgun (WGS) entry which is preliminary data.</text>
</comment>
<reference evidence="2" key="1">
    <citation type="submission" date="2022-01" db="EMBL/GenBank/DDBJ databases">
        <title>Genome Sequence Resource for Two Populations of Ditylenchus destructor, the Migratory Endoparasitic Phytonematode.</title>
        <authorList>
            <person name="Zhang H."/>
            <person name="Lin R."/>
            <person name="Xie B."/>
        </authorList>
    </citation>
    <scope>NUCLEOTIDE SEQUENCE</scope>
    <source>
        <strain evidence="2">BazhouSP</strain>
    </source>
</reference>
<feature type="compositionally biased region" description="Polar residues" evidence="1">
    <location>
        <begin position="92"/>
        <end position="104"/>
    </location>
</feature>
<feature type="compositionally biased region" description="Polar residues" evidence="1">
    <location>
        <begin position="906"/>
        <end position="917"/>
    </location>
</feature>
<feature type="region of interest" description="Disordered" evidence="1">
    <location>
        <begin position="87"/>
        <end position="125"/>
    </location>
</feature>
<feature type="compositionally biased region" description="Polar residues" evidence="1">
    <location>
        <begin position="864"/>
        <end position="893"/>
    </location>
</feature>
<gene>
    <name evidence="2" type="ORF">DdX_08016</name>
</gene>